<comment type="caution">
    <text evidence="1">The sequence shown here is derived from an EMBL/GenBank/DDBJ whole genome shotgun (WGS) entry which is preliminary data.</text>
</comment>
<accession>A0ACC0N109</accession>
<keyword evidence="2" id="KW-1185">Reference proteome</keyword>
<evidence type="ECO:0000313" key="2">
    <source>
        <dbReference type="Proteomes" id="UP001062846"/>
    </source>
</evidence>
<organism evidence="1 2">
    <name type="scientific">Rhododendron molle</name>
    <name type="common">Chinese azalea</name>
    <name type="synonym">Azalea mollis</name>
    <dbReference type="NCBI Taxonomy" id="49168"/>
    <lineage>
        <taxon>Eukaryota</taxon>
        <taxon>Viridiplantae</taxon>
        <taxon>Streptophyta</taxon>
        <taxon>Embryophyta</taxon>
        <taxon>Tracheophyta</taxon>
        <taxon>Spermatophyta</taxon>
        <taxon>Magnoliopsida</taxon>
        <taxon>eudicotyledons</taxon>
        <taxon>Gunneridae</taxon>
        <taxon>Pentapetalae</taxon>
        <taxon>asterids</taxon>
        <taxon>Ericales</taxon>
        <taxon>Ericaceae</taxon>
        <taxon>Ericoideae</taxon>
        <taxon>Rhodoreae</taxon>
        <taxon>Rhododendron</taxon>
    </lineage>
</organism>
<sequence length="85" mass="9332">MSTGFMVGDGSSTMVPRMKPEEPEDFPWKEMEKNGAKVDNQTASFGIRSPSNHDVFYHVKSDMALKGGDKALKGSLNMSTLISTF</sequence>
<protein>
    <submittedName>
        <fullName evidence="1">Uncharacterized protein</fullName>
    </submittedName>
</protein>
<evidence type="ECO:0000313" key="1">
    <source>
        <dbReference type="EMBL" id="KAI8547012.1"/>
    </source>
</evidence>
<dbReference type="EMBL" id="CM046394">
    <property type="protein sequence ID" value="KAI8547012.1"/>
    <property type="molecule type" value="Genomic_DNA"/>
</dbReference>
<reference evidence="1" key="1">
    <citation type="submission" date="2022-02" db="EMBL/GenBank/DDBJ databases">
        <title>Plant Genome Project.</title>
        <authorList>
            <person name="Zhang R.-G."/>
        </authorList>
    </citation>
    <scope>NUCLEOTIDE SEQUENCE</scope>
    <source>
        <strain evidence="1">AT1</strain>
    </source>
</reference>
<dbReference type="Proteomes" id="UP001062846">
    <property type="component" value="Chromosome 7"/>
</dbReference>
<proteinExistence type="predicted"/>
<name>A0ACC0N109_RHOML</name>
<gene>
    <name evidence="1" type="ORF">RHMOL_Rhmol07G0163400</name>
</gene>